<dbReference type="SUPFAM" id="SSF52540">
    <property type="entry name" value="P-loop containing nucleoside triphosphate hydrolases"/>
    <property type="match status" value="1"/>
</dbReference>
<accession>A0ABT7QKA1</accession>
<sequence length="656" mass="73001">MDITDVFAADGPLARDISGYRPRQGQIEMAQAVATMDGAQILEAGTGIGKTFAYLAPIIQNGLSAVISTGTRALQDQLYLRDIPFLTQALGRRTRVTMLKGRRNYLCRHNLSSSGATQLFDDENGDWQRVLQFSEQDEEGDIRGVTGVPASSPVWQAAVSTRETCQVQGCKYFNNCFLYRARARAREADIVVVNHHLFLADMRLREEDVTELLPTRDVAVFDEAHMLPALAPSYFGETLSSAKLFRLLSEIDRQSARNELPPGFAPLCRQWREALGLLLEETYKFNELSLPARTALAANDWRRAATILHKTMETLRDAAINDSDKSEWLASVAARIATYAAQLARWLQLSEDSVADTAPAEEGELQNDAVPFVCWLRREENNLSLHASPVSGREIFRRAWESCKNVVLTSATLTIRGGFENFQEEMGLENAQTKTWPSPFDYARRAIFYQPPDMPLPNDVTHTAAVARAAAPLIIANGGRAFVLFSSLRALNEGADRLAELLGDKYEILKQGSAPNDALLRRFCETDNAVLAGSLSFWQGVDVKGGALSLVVVDKIPFTPPSDPLLSARDGWRRRRGENPFLHNQLPPAAILMKQVAGRLMRDFTDWGVFMACDPRLATRNYGRVIVDSLPPMQRTTNEKMVCDFLQEMKKINAAS</sequence>
<name>A0ABT7QKA1_9GAMM</name>
<protein>
    <submittedName>
        <fullName evidence="6">ATP-dependent DNA helicase</fullName>
    </submittedName>
</protein>
<evidence type="ECO:0000256" key="1">
    <source>
        <dbReference type="ARBA" id="ARBA00022741"/>
    </source>
</evidence>
<evidence type="ECO:0000259" key="5">
    <source>
        <dbReference type="PROSITE" id="PS51193"/>
    </source>
</evidence>
<dbReference type="Pfam" id="PF13307">
    <property type="entry name" value="Helicase_C_2"/>
    <property type="match status" value="1"/>
</dbReference>
<dbReference type="InterPro" id="IPR045028">
    <property type="entry name" value="DinG/Rad3-like"/>
</dbReference>
<gene>
    <name evidence="6" type="ORF">NQX30_01665</name>
</gene>
<keyword evidence="6" id="KW-0347">Helicase</keyword>
<organism evidence="6 7">
    <name type="scientific">Candidatus Doriopsillibacter californiensis</name>
    <dbReference type="NCBI Taxonomy" id="2970740"/>
    <lineage>
        <taxon>Bacteria</taxon>
        <taxon>Pseudomonadati</taxon>
        <taxon>Pseudomonadota</taxon>
        <taxon>Gammaproteobacteria</taxon>
        <taxon>Candidatus Tethybacterales</taxon>
        <taxon>Candidatus Persebacteraceae</taxon>
        <taxon>Candidatus Doriopsillibacter</taxon>
    </lineage>
</organism>
<reference evidence="6" key="1">
    <citation type="submission" date="2022-08" db="EMBL/GenBank/DDBJ databases">
        <authorList>
            <person name="Dzunkova M."/>
            <person name="La Clair J."/>
            <person name="Tyml T."/>
            <person name="Doud D."/>
            <person name="Schulz F."/>
            <person name="Piquer S."/>
            <person name="Porcel Sanchis D."/>
            <person name="Osborn A."/>
            <person name="Robinson D."/>
            <person name="Louie K.B."/>
            <person name="Bowen B.P."/>
            <person name="Bowers R."/>
            <person name="Lee J."/>
            <person name="Arnau Llombart V."/>
            <person name="Diaz Villanueva W."/>
            <person name="Gosliner T."/>
            <person name="Northen T."/>
            <person name="Cheng J.-F."/>
            <person name="Burkart M.D."/>
            <person name="Woyke T."/>
        </authorList>
    </citation>
    <scope>NUCLEOTIDE SEQUENCE</scope>
    <source>
        <strain evidence="6">Df01</strain>
    </source>
</reference>
<dbReference type="InterPro" id="IPR027417">
    <property type="entry name" value="P-loop_NTPase"/>
</dbReference>
<dbReference type="Proteomes" id="UP001168167">
    <property type="component" value="Unassembled WGS sequence"/>
</dbReference>
<dbReference type="SMART" id="SM00487">
    <property type="entry name" value="DEXDc"/>
    <property type="match status" value="1"/>
</dbReference>
<evidence type="ECO:0000256" key="3">
    <source>
        <dbReference type="ARBA" id="ARBA00022840"/>
    </source>
</evidence>
<comment type="similarity">
    <text evidence="4">Belongs to the helicase family. DinG subfamily.</text>
</comment>
<proteinExistence type="inferred from homology"/>
<evidence type="ECO:0000256" key="4">
    <source>
        <dbReference type="ARBA" id="ARBA00038058"/>
    </source>
</evidence>
<dbReference type="GO" id="GO:0004386">
    <property type="term" value="F:helicase activity"/>
    <property type="evidence" value="ECO:0007669"/>
    <property type="project" value="UniProtKB-KW"/>
</dbReference>
<dbReference type="PROSITE" id="PS51193">
    <property type="entry name" value="HELICASE_ATP_BIND_2"/>
    <property type="match status" value="1"/>
</dbReference>
<dbReference type="InterPro" id="IPR014001">
    <property type="entry name" value="Helicase_ATP-bd"/>
</dbReference>
<keyword evidence="1" id="KW-0547">Nucleotide-binding</keyword>
<dbReference type="EMBL" id="JANQAO010000001">
    <property type="protein sequence ID" value="MDM5147091.1"/>
    <property type="molecule type" value="Genomic_DNA"/>
</dbReference>
<comment type="caution">
    <text evidence="6">The sequence shown here is derived from an EMBL/GenBank/DDBJ whole genome shotgun (WGS) entry which is preliminary data.</text>
</comment>
<keyword evidence="7" id="KW-1185">Reference proteome</keyword>
<dbReference type="Gene3D" id="3.40.50.300">
    <property type="entry name" value="P-loop containing nucleotide triphosphate hydrolases"/>
    <property type="match status" value="2"/>
</dbReference>
<keyword evidence="2" id="KW-0378">Hydrolase</keyword>
<feature type="domain" description="Helicase ATP-binding" evidence="5">
    <location>
        <begin position="12"/>
        <end position="275"/>
    </location>
</feature>
<evidence type="ECO:0000256" key="2">
    <source>
        <dbReference type="ARBA" id="ARBA00022801"/>
    </source>
</evidence>
<keyword evidence="3" id="KW-0067">ATP-binding</keyword>
<dbReference type="InterPro" id="IPR014013">
    <property type="entry name" value="Helic_SF1/SF2_ATP-bd_DinG/Rad3"/>
</dbReference>
<dbReference type="PANTHER" id="PTHR11472:SF34">
    <property type="entry name" value="REGULATOR OF TELOMERE ELONGATION HELICASE 1"/>
    <property type="match status" value="1"/>
</dbReference>
<evidence type="ECO:0000313" key="6">
    <source>
        <dbReference type="EMBL" id="MDM5147091.1"/>
    </source>
</evidence>
<reference evidence="6" key="2">
    <citation type="journal article" date="2023" name="Microbiome">
        <title>Synthase-selected sorting approach identifies a beta-lactone synthase in a nudibranch symbiotic bacterium.</title>
        <authorList>
            <person name="Dzunkova M."/>
            <person name="La Clair J.J."/>
            <person name="Tyml T."/>
            <person name="Doud D."/>
            <person name="Schulz F."/>
            <person name="Piquer-Esteban S."/>
            <person name="Porcel Sanchis D."/>
            <person name="Osborn A."/>
            <person name="Robinson D."/>
            <person name="Louie K.B."/>
            <person name="Bowen B.P."/>
            <person name="Bowers R.M."/>
            <person name="Lee J."/>
            <person name="Arnau V."/>
            <person name="Diaz-Villanueva W."/>
            <person name="Stepanauskas R."/>
            <person name="Gosliner T."/>
            <person name="Date S.V."/>
            <person name="Northen T.R."/>
            <person name="Cheng J.F."/>
            <person name="Burkart M.D."/>
            <person name="Woyke T."/>
        </authorList>
    </citation>
    <scope>NUCLEOTIDE SEQUENCE</scope>
    <source>
        <strain evidence="6">Df01</strain>
    </source>
</reference>
<evidence type="ECO:0000313" key="7">
    <source>
        <dbReference type="Proteomes" id="UP001168167"/>
    </source>
</evidence>
<dbReference type="InterPro" id="IPR006555">
    <property type="entry name" value="ATP-dep_Helicase_C"/>
</dbReference>
<dbReference type="SMART" id="SM00491">
    <property type="entry name" value="HELICc2"/>
    <property type="match status" value="1"/>
</dbReference>
<dbReference type="PANTHER" id="PTHR11472">
    <property type="entry name" value="DNA REPAIR DEAD HELICASE RAD3/XP-D SUBFAMILY MEMBER"/>
    <property type="match status" value="1"/>
</dbReference>